<feature type="transmembrane region" description="Helical" evidence="9">
    <location>
        <begin position="165"/>
        <end position="185"/>
    </location>
</feature>
<dbReference type="SUPFAM" id="SSF52172">
    <property type="entry name" value="CheY-like"/>
    <property type="match status" value="1"/>
</dbReference>
<dbReference type="CDD" id="cd00082">
    <property type="entry name" value="HisKA"/>
    <property type="match status" value="1"/>
</dbReference>
<dbReference type="InterPro" id="IPR036890">
    <property type="entry name" value="HATPase_C_sf"/>
</dbReference>
<dbReference type="InterPro" id="IPR003661">
    <property type="entry name" value="HisK_dim/P_dom"/>
</dbReference>
<dbReference type="EC" id="2.7.13.3" evidence="2"/>
<dbReference type="Gene3D" id="3.30.565.10">
    <property type="entry name" value="Histidine kinase-like ATPase, C-terminal domain"/>
    <property type="match status" value="1"/>
</dbReference>
<dbReference type="PANTHER" id="PTHR43711:SF1">
    <property type="entry name" value="HISTIDINE KINASE 1"/>
    <property type="match status" value="1"/>
</dbReference>
<keyword evidence="9" id="KW-0472">Membrane</keyword>
<keyword evidence="4" id="KW-0808">Transferase</keyword>
<dbReference type="eggNOG" id="COG2205">
    <property type="taxonomic scope" value="Bacteria"/>
</dbReference>
<protein>
    <recommendedName>
        <fullName evidence="2">histidine kinase</fullName>
        <ecNumber evidence="2">2.7.13.3</ecNumber>
    </recommendedName>
</protein>
<dbReference type="PRINTS" id="PR00344">
    <property type="entry name" value="BCTRLSENSOR"/>
</dbReference>
<dbReference type="SMART" id="SM00387">
    <property type="entry name" value="HATPase_c"/>
    <property type="match status" value="1"/>
</dbReference>
<feature type="domain" description="Histidine kinase" evidence="10">
    <location>
        <begin position="235"/>
        <end position="443"/>
    </location>
</feature>
<dbReference type="OrthoDB" id="9764438at2"/>
<feature type="transmembrane region" description="Helical" evidence="9">
    <location>
        <begin position="20"/>
        <end position="47"/>
    </location>
</feature>
<organism evidence="12 13">
    <name type="scientific">Parvibaculum lavamentivorans (strain DS-1 / DSM 13023 / NCIMB 13966)</name>
    <dbReference type="NCBI Taxonomy" id="402881"/>
    <lineage>
        <taxon>Bacteria</taxon>
        <taxon>Pseudomonadati</taxon>
        <taxon>Pseudomonadota</taxon>
        <taxon>Alphaproteobacteria</taxon>
        <taxon>Hyphomicrobiales</taxon>
        <taxon>Parvibaculaceae</taxon>
        <taxon>Parvibaculum</taxon>
    </lineage>
</organism>
<keyword evidence="8" id="KW-0175">Coiled coil</keyword>
<dbReference type="Proteomes" id="UP000006377">
    <property type="component" value="Chromosome"/>
</dbReference>
<dbReference type="InterPro" id="IPR001789">
    <property type="entry name" value="Sig_transdc_resp-reg_receiver"/>
</dbReference>
<dbReference type="InterPro" id="IPR036097">
    <property type="entry name" value="HisK_dim/P_sf"/>
</dbReference>
<dbReference type="InterPro" id="IPR005467">
    <property type="entry name" value="His_kinase_dom"/>
</dbReference>
<dbReference type="AlphaFoldDB" id="A7HVK8"/>
<reference evidence="12 13" key="1">
    <citation type="journal article" date="2011" name="Stand. Genomic Sci.">
        <title>Complete genome sequence of Parvibaculum lavamentivorans type strain (DS-1(T)).</title>
        <authorList>
            <person name="Schleheck D."/>
            <person name="Weiss M."/>
            <person name="Pitluck S."/>
            <person name="Bruce D."/>
            <person name="Land M.L."/>
            <person name="Han S."/>
            <person name="Saunders E."/>
            <person name="Tapia R."/>
            <person name="Detter C."/>
            <person name="Brettin T."/>
            <person name="Han J."/>
            <person name="Woyke T."/>
            <person name="Goodwin L."/>
            <person name="Pennacchio L."/>
            <person name="Nolan M."/>
            <person name="Cook A.M."/>
            <person name="Kjelleberg S."/>
            <person name="Thomas T."/>
        </authorList>
    </citation>
    <scope>NUCLEOTIDE SEQUENCE [LARGE SCALE GENOMIC DNA]</scope>
    <source>
        <strain evidence="13">DS-1 / DSM 13023 / NCIMB 13966</strain>
    </source>
</reference>
<proteinExistence type="predicted"/>
<feature type="transmembrane region" description="Helical" evidence="9">
    <location>
        <begin position="114"/>
        <end position="134"/>
    </location>
</feature>
<dbReference type="InterPro" id="IPR004358">
    <property type="entry name" value="Sig_transdc_His_kin-like_C"/>
</dbReference>
<dbReference type="InterPro" id="IPR003594">
    <property type="entry name" value="HATPase_dom"/>
</dbReference>
<dbReference type="Gene3D" id="1.10.287.130">
    <property type="match status" value="1"/>
</dbReference>
<dbReference type="GO" id="GO:0000155">
    <property type="term" value="F:phosphorelay sensor kinase activity"/>
    <property type="evidence" value="ECO:0007669"/>
    <property type="project" value="InterPro"/>
</dbReference>
<sequence length="591" mass="63873">MIMERFRAASHAEKWQLDYLFDLSFQAWLVHIGVVTAVMALLVYVWPGEVWPFVWYAAMCAFSGGLAALAWYYTHRRPADEGEAHPYGLAHTGLTTLVGITWGLGAFGAATGDFHHLLVYSLALGGTALGAVSSQHVLPRSCFVSLWTSVPLLGLAHIFHDPGFFGATIFGMIMLYAGVLSILTVRMLRFMRTNVDLTRSLDAKLAEITEMAAELEEARHEAVEANLSKSRFLAHASHDLRQPIHAIGLFTACLRDLDLETEARQHVRSIDDAARSVSRLLGSLLDISRLDVGGVEPQPERFALEEFLRGIIRQNADAARDGGGTIEMETRDIWVNTDPALFSTMIQNIVSNALKYAPGSNVRIVVRREGGRAVLEISDDGPGIAEQDLRHIFDEFYRAEGGDAPKPDGLGLGLAIVRRLAGLLGLEVEIASAAGRGTTLRISGLPLSEPGAATVPRAHRQHPLTGLRVCVVDDDAEVLAATATLLKRWGCEVAEFTGLPEAACGCDAIVSDFDLGGDLGGLDVIARLREMEGWEVPAAILTGRSEPETLKRLAGSGIPLLRKPAHPAELRALLTGFALGDEALEDETAAS</sequence>
<evidence type="ECO:0000256" key="6">
    <source>
        <dbReference type="ARBA" id="ARBA00023012"/>
    </source>
</evidence>
<evidence type="ECO:0000313" key="12">
    <source>
        <dbReference type="EMBL" id="ABS63941.1"/>
    </source>
</evidence>
<keyword evidence="6" id="KW-0902">Two-component regulatory system</keyword>
<dbReference type="HOGENOM" id="CLU_000445_114_75_5"/>
<feature type="coiled-coil region" evidence="8">
    <location>
        <begin position="198"/>
        <end position="228"/>
    </location>
</feature>
<evidence type="ECO:0000256" key="8">
    <source>
        <dbReference type="SAM" id="Coils"/>
    </source>
</evidence>
<dbReference type="SMART" id="SM00448">
    <property type="entry name" value="REC"/>
    <property type="match status" value="1"/>
</dbReference>
<dbReference type="STRING" id="402881.Plav_2327"/>
<keyword evidence="5 12" id="KW-0418">Kinase</keyword>
<dbReference type="KEGG" id="pla:Plav_2327"/>
<dbReference type="PROSITE" id="PS50110">
    <property type="entry name" value="RESPONSE_REGULATORY"/>
    <property type="match status" value="1"/>
</dbReference>
<dbReference type="PROSITE" id="PS50109">
    <property type="entry name" value="HIS_KIN"/>
    <property type="match status" value="1"/>
</dbReference>
<keyword evidence="13" id="KW-1185">Reference proteome</keyword>
<feature type="transmembrane region" description="Helical" evidence="9">
    <location>
        <begin position="86"/>
        <end position="108"/>
    </location>
</feature>
<dbReference type="CDD" id="cd00075">
    <property type="entry name" value="HATPase"/>
    <property type="match status" value="1"/>
</dbReference>
<keyword evidence="3 7" id="KW-0597">Phosphoprotein</keyword>
<dbReference type="CDD" id="cd00156">
    <property type="entry name" value="REC"/>
    <property type="match status" value="1"/>
</dbReference>
<feature type="transmembrane region" description="Helical" evidence="9">
    <location>
        <begin position="53"/>
        <end position="74"/>
    </location>
</feature>
<dbReference type="InterPro" id="IPR011006">
    <property type="entry name" value="CheY-like_superfamily"/>
</dbReference>
<comment type="catalytic activity">
    <reaction evidence="1">
        <text>ATP + protein L-histidine = ADP + protein N-phospho-L-histidine.</text>
        <dbReference type="EC" id="2.7.13.3"/>
    </reaction>
</comment>
<dbReference type="Pfam" id="PF00512">
    <property type="entry name" value="HisKA"/>
    <property type="match status" value="1"/>
</dbReference>
<dbReference type="EMBL" id="CP000774">
    <property type="protein sequence ID" value="ABS63941.1"/>
    <property type="molecule type" value="Genomic_DNA"/>
</dbReference>
<evidence type="ECO:0000256" key="7">
    <source>
        <dbReference type="PROSITE-ProRule" id="PRU00169"/>
    </source>
</evidence>
<dbReference type="RefSeq" id="WP_012111248.1">
    <property type="nucleotide sequence ID" value="NC_009719.1"/>
</dbReference>
<dbReference type="InterPro" id="IPR050736">
    <property type="entry name" value="Sensor_HK_Regulatory"/>
</dbReference>
<evidence type="ECO:0000256" key="1">
    <source>
        <dbReference type="ARBA" id="ARBA00000085"/>
    </source>
</evidence>
<evidence type="ECO:0000256" key="3">
    <source>
        <dbReference type="ARBA" id="ARBA00022553"/>
    </source>
</evidence>
<dbReference type="Gene3D" id="3.40.50.2300">
    <property type="match status" value="1"/>
</dbReference>
<dbReference type="SUPFAM" id="SSF47384">
    <property type="entry name" value="Homodimeric domain of signal transducing histidine kinase"/>
    <property type="match status" value="1"/>
</dbReference>
<dbReference type="SUPFAM" id="SSF55874">
    <property type="entry name" value="ATPase domain of HSP90 chaperone/DNA topoisomerase II/histidine kinase"/>
    <property type="match status" value="1"/>
</dbReference>
<feature type="domain" description="Response regulatory" evidence="11">
    <location>
        <begin position="468"/>
        <end position="578"/>
    </location>
</feature>
<evidence type="ECO:0000259" key="10">
    <source>
        <dbReference type="PROSITE" id="PS50109"/>
    </source>
</evidence>
<dbReference type="eggNOG" id="COG0784">
    <property type="taxonomic scope" value="Bacteria"/>
</dbReference>
<keyword evidence="9" id="KW-1133">Transmembrane helix</keyword>
<accession>A7HVK8</accession>
<evidence type="ECO:0000256" key="2">
    <source>
        <dbReference type="ARBA" id="ARBA00012438"/>
    </source>
</evidence>
<dbReference type="Pfam" id="PF00072">
    <property type="entry name" value="Response_reg"/>
    <property type="match status" value="1"/>
</dbReference>
<evidence type="ECO:0000313" key="13">
    <source>
        <dbReference type="Proteomes" id="UP000006377"/>
    </source>
</evidence>
<keyword evidence="9" id="KW-0812">Transmembrane</keyword>
<dbReference type="SMART" id="SM00388">
    <property type="entry name" value="HisKA"/>
    <property type="match status" value="1"/>
</dbReference>
<evidence type="ECO:0000256" key="4">
    <source>
        <dbReference type="ARBA" id="ARBA00022679"/>
    </source>
</evidence>
<evidence type="ECO:0000256" key="5">
    <source>
        <dbReference type="ARBA" id="ARBA00022777"/>
    </source>
</evidence>
<name>A7HVK8_PARL1</name>
<feature type="modified residue" description="4-aspartylphosphate" evidence="7">
    <location>
        <position position="512"/>
    </location>
</feature>
<gene>
    <name evidence="12" type="ordered locus">Plav_2327</name>
</gene>
<evidence type="ECO:0000259" key="11">
    <source>
        <dbReference type="PROSITE" id="PS50110"/>
    </source>
</evidence>
<dbReference type="Pfam" id="PF02518">
    <property type="entry name" value="HATPase_c"/>
    <property type="match status" value="1"/>
</dbReference>
<evidence type="ECO:0000256" key="9">
    <source>
        <dbReference type="SAM" id="Phobius"/>
    </source>
</evidence>
<dbReference type="PANTHER" id="PTHR43711">
    <property type="entry name" value="TWO-COMPONENT HISTIDINE KINASE"/>
    <property type="match status" value="1"/>
</dbReference>